<dbReference type="GO" id="GO:0043565">
    <property type="term" value="F:sequence-specific DNA binding"/>
    <property type="evidence" value="ECO:0007669"/>
    <property type="project" value="InterPro"/>
</dbReference>
<dbReference type="CDD" id="cd00009">
    <property type="entry name" value="AAA"/>
    <property type="match status" value="1"/>
</dbReference>
<dbReference type="Gene3D" id="1.10.8.60">
    <property type="match status" value="1"/>
</dbReference>
<evidence type="ECO:0000256" key="1">
    <source>
        <dbReference type="ARBA" id="ARBA00022553"/>
    </source>
</evidence>
<dbReference type="Pfam" id="PF02954">
    <property type="entry name" value="HTH_8"/>
    <property type="match status" value="1"/>
</dbReference>
<keyword evidence="5" id="KW-0805">Transcription regulation</keyword>
<dbReference type="PANTHER" id="PTHR32071">
    <property type="entry name" value="TRANSCRIPTIONAL REGULATORY PROTEIN"/>
    <property type="match status" value="1"/>
</dbReference>
<dbReference type="FunFam" id="3.40.50.2300:FF:000018">
    <property type="entry name" value="DNA-binding transcriptional regulator NtrC"/>
    <property type="match status" value="1"/>
</dbReference>
<dbReference type="RefSeq" id="WP_150863977.1">
    <property type="nucleotide sequence ID" value="NZ_VYXP01000005.1"/>
</dbReference>
<sequence>MAQTRILVVDDEPDIRQLMGDILEDEGYVVETAENGETARAAFNREEPDLVLLDIWMPDVDGITLLKEWSASGRLDCPVVMISGHGTLETAVEATRLGAVDFVQKPLSLAKLLATVKQALGKRQAAPRPVAGPRGGDTEPQGSSPQMQLLRQKAEQAACHDRPIFITGEAGSGKETLAAWIHRLGGGDSPFTVLDTTRVNDDAVACLFGDGAESGALEAADTGTLYIPEAALLTREVQVLLSAILEARQWSRPGEASPRPLRCRVIASVSGDPMAHIDNGDLLEQLYLQLNVLPLHLPALRDRPQDVPELVSWYTDWFSNNEGLAWRAFPVSALNRLRNHGWPGNERELRNVVQRLLIMGGEGEVSVQEIEDALKHPATESSGGPATTLPSAFELPLREAREQFEREYLVYQLRKAGGSVGKLSDAVGMERTHLYRKLRSLGIDPKTIASESAS</sequence>
<keyword evidence="6" id="KW-0804">Transcription</keyword>
<feature type="modified residue" description="4-aspartylphosphate" evidence="7">
    <location>
        <position position="54"/>
    </location>
</feature>
<dbReference type="GO" id="GO:0000160">
    <property type="term" value="P:phosphorelay signal transduction system"/>
    <property type="evidence" value="ECO:0007669"/>
    <property type="project" value="UniProtKB-KW"/>
</dbReference>
<dbReference type="Gene3D" id="3.40.50.300">
    <property type="entry name" value="P-loop containing nucleotide triphosphate hydrolases"/>
    <property type="match status" value="1"/>
</dbReference>
<dbReference type="Gene3D" id="1.10.10.60">
    <property type="entry name" value="Homeodomain-like"/>
    <property type="match status" value="1"/>
</dbReference>
<gene>
    <name evidence="11" type="ORF">F3N42_08370</name>
</gene>
<evidence type="ECO:0000259" key="9">
    <source>
        <dbReference type="PROSITE" id="PS50045"/>
    </source>
</evidence>
<dbReference type="InterPro" id="IPR002197">
    <property type="entry name" value="HTH_Fis"/>
</dbReference>
<keyword evidence="2" id="KW-0547">Nucleotide-binding</keyword>
<dbReference type="Proteomes" id="UP000325372">
    <property type="component" value="Unassembled WGS sequence"/>
</dbReference>
<evidence type="ECO:0000256" key="5">
    <source>
        <dbReference type="ARBA" id="ARBA00023015"/>
    </source>
</evidence>
<dbReference type="InterPro" id="IPR058031">
    <property type="entry name" value="AAA_lid_NorR"/>
</dbReference>
<dbReference type="PANTHER" id="PTHR32071:SF17">
    <property type="entry name" value="TRANSCRIPTIONAL REGULATOR (NTRC FAMILY)"/>
    <property type="match status" value="1"/>
</dbReference>
<keyword evidence="3" id="KW-0067">ATP-binding</keyword>
<comment type="caution">
    <text evidence="11">The sequence shown here is derived from an EMBL/GenBank/DDBJ whole genome shotgun (WGS) entry which is preliminary data.</text>
</comment>
<dbReference type="EMBL" id="VYXP01000005">
    <property type="protein sequence ID" value="KAA9131327.1"/>
    <property type="molecule type" value="Genomic_DNA"/>
</dbReference>
<dbReference type="InterPro" id="IPR002078">
    <property type="entry name" value="Sigma_54_int"/>
</dbReference>
<dbReference type="Pfam" id="PF25601">
    <property type="entry name" value="AAA_lid_14"/>
    <property type="match status" value="1"/>
</dbReference>
<evidence type="ECO:0000313" key="12">
    <source>
        <dbReference type="Proteomes" id="UP000325372"/>
    </source>
</evidence>
<dbReference type="InterPro" id="IPR027417">
    <property type="entry name" value="P-loop_NTPase"/>
</dbReference>
<dbReference type="PROSITE" id="PS50045">
    <property type="entry name" value="SIGMA54_INTERACT_4"/>
    <property type="match status" value="1"/>
</dbReference>
<protein>
    <submittedName>
        <fullName evidence="11">Sigma-54-dependent Fis family transcriptional regulator</fullName>
    </submittedName>
</protein>
<dbReference type="GO" id="GO:0005524">
    <property type="term" value="F:ATP binding"/>
    <property type="evidence" value="ECO:0007669"/>
    <property type="project" value="UniProtKB-KW"/>
</dbReference>
<evidence type="ECO:0000256" key="7">
    <source>
        <dbReference type="PROSITE-ProRule" id="PRU00169"/>
    </source>
</evidence>
<feature type="domain" description="Response regulatory" evidence="10">
    <location>
        <begin position="5"/>
        <end position="120"/>
    </location>
</feature>
<name>A0A5N0TB07_9GAMM</name>
<dbReference type="SUPFAM" id="SSF52540">
    <property type="entry name" value="P-loop containing nucleoside triphosphate hydrolases"/>
    <property type="match status" value="1"/>
</dbReference>
<evidence type="ECO:0000256" key="6">
    <source>
        <dbReference type="ARBA" id="ARBA00023163"/>
    </source>
</evidence>
<reference evidence="11 12" key="1">
    <citation type="submission" date="2019-09" db="EMBL/GenBank/DDBJ databases">
        <title>Wenzhouxiangella sp. Genome sequencing and assembly.</title>
        <authorList>
            <person name="Zhang R."/>
        </authorList>
    </citation>
    <scope>NUCLEOTIDE SEQUENCE [LARGE SCALE GENOMIC DNA]</scope>
    <source>
        <strain evidence="11 12">W260</strain>
    </source>
</reference>
<dbReference type="SMART" id="SM00448">
    <property type="entry name" value="REC"/>
    <property type="match status" value="1"/>
</dbReference>
<dbReference type="InterPro" id="IPR009057">
    <property type="entry name" value="Homeodomain-like_sf"/>
</dbReference>
<dbReference type="GO" id="GO:0006355">
    <property type="term" value="P:regulation of DNA-templated transcription"/>
    <property type="evidence" value="ECO:0007669"/>
    <property type="project" value="InterPro"/>
</dbReference>
<accession>A0A5N0TB07</accession>
<evidence type="ECO:0000256" key="2">
    <source>
        <dbReference type="ARBA" id="ARBA00022741"/>
    </source>
</evidence>
<keyword evidence="12" id="KW-1185">Reference proteome</keyword>
<feature type="region of interest" description="Disordered" evidence="8">
    <location>
        <begin position="123"/>
        <end position="145"/>
    </location>
</feature>
<dbReference type="InterPro" id="IPR001789">
    <property type="entry name" value="Sig_transdc_resp-reg_receiver"/>
</dbReference>
<evidence type="ECO:0000256" key="8">
    <source>
        <dbReference type="SAM" id="MobiDB-lite"/>
    </source>
</evidence>
<evidence type="ECO:0000256" key="3">
    <source>
        <dbReference type="ARBA" id="ARBA00022840"/>
    </source>
</evidence>
<dbReference type="SMART" id="SM00382">
    <property type="entry name" value="AAA"/>
    <property type="match status" value="1"/>
</dbReference>
<feature type="domain" description="Sigma-54 factor interaction" evidence="9">
    <location>
        <begin position="140"/>
        <end position="358"/>
    </location>
</feature>
<dbReference type="Pfam" id="PF00158">
    <property type="entry name" value="Sigma54_activat"/>
    <property type="match status" value="1"/>
</dbReference>
<evidence type="ECO:0000313" key="11">
    <source>
        <dbReference type="EMBL" id="KAA9131327.1"/>
    </source>
</evidence>
<dbReference type="SUPFAM" id="SSF46689">
    <property type="entry name" value="Homeodomain-like"/>
    <property type="match status" value="1"/>
</dbReference>
<dbReference type="SUPFAM" id="SSF52172">
    <property type="entry name" value="CheY-like"/>
    <property type="match status" value="1"/>
</dbReference>
<keyword evidence="4" id="KW-0902">Two-component regulatory system</keyword>
<dbReference type="CDD" id="cd17550">
    <property type="entry name" value="REC_NtrX-like"/>
    <property type="match status" value="1"/>
</dbReference>
<dbReference type="AlphaFoldDB" id="A0A5N0TB07"/>
<dbReference type="InterPro" id="IPR011006">
    <property type="entry name" value="CheY-like_superfamily"/>
</dbReference>
<evidence type="ECO:0000256" key="4">
    <source>
        <dbReference type="ARBA" id="ARBA00023012"/>
    </source>
</evidence>
<dbReference type="InterPro" id="IPR003593">
    <property type="entry name" value="AAA+_ATPase"/>
</dbReference>
<dbReference type="Gene3D" id="3.40.50.2300">
    <property type="match status" value="1"/>
</dbReference>
<dbReference type="PROSITE" id="PS50110">
    <property type="entry name" value="RESPONSE_REGULATORY"/>
    <property type="match status" value="1"/>
</dbReference>
<proteinExistence type="predicted"/>
<evidence type="ECO:0000259" key="10">
    <source>
        <dbReference type="PROSITE" id="PS50110"/>
    </source>
</evidence>
<keyword evidence="1 7" id="KW-0597">Phosphoprotein</keyword>
<dbReference type="Pfam" id="PF00072">
    <property type="entry name" value="Response_reg"/>
    <property type="match status" value="1"/>
</dbReference>
<organism evidence="11 12">
    <name type="scientific">Marinihelvus fidelis</name>
    <dbReference type="NCBI Taxonomy" id="2613842"/>
    <lineage>
        <taxon>Bacteria</taxon>
        <taxon>Pseudomonadati</taxon>
        <taxon>Pseudomonadota</taxon>
        <taxon>Gammaproteobacteria</taxon>
        <taxon>Chromatiales</taxon>
        <taxon>Wenzhouxiangellaceae</taxon>
        <taxon>Marinihelvus</taxon>
    </lineage>
</organism>